<comment type="caution">
    <text evidence="1">The sequence shown here is derived from an EMBL/GenBank/DDBJ whole genome shotgun (WGS) entry which is preliminary data.</text>
</comment>
<proteinExistence type="predicted"/>
<sequence>MVEVEQRNLFYFYVKSLFPRKAGKVMIEYRRNRKQVRTEIVSG</sequence>
<dbReference type="AlphaFoldDB" id="A0A800NEF5"/>
<evidence type="ECO:0000313" key="2">
    <source>
        <dbReference type="Proteomes" id="UP000465778"/>
    </source>
</evidence>
<reference evidence="1 2" key="1">
    <citation type="journal article" date="2020" name="G3 (Bethesda)">
        <title>Whole Genome Sequencing and Comparative Genomics of Two Nematicidal Bacillus Strains Reveals a Wide Range of Possible Virulence Factors.</title>
        <authorList>
            <person name="Susic N."/>
            <person name="Janezic S."/>
            <person name="Rupnik M."/>
            <person name="Geric Stare B."/>
        </authorList>
    </citation>
    <scope>NUCLEOTIDE SEQUENCE [LARGE SCALE GENOMIC DNA]</scope>
    <source>
        <strain evidence="1 2">I-1582</strain>
    </source>
</reference>
<name>A0A800NEF5_CYTFI</name>
<organism evidence="1 2">
    <name type="scientific">Cytobacillus firmus</name>
    <name type="common">Bacillus firmus</name>
    <dbReference type="NCBI Taxonomy" id="1399"/>
    <lineage>
        <taxon>Bacteria</taxon>
        <taxon>Bacillati</taxon>
        <taxon>Bacillota</taxon>
        <taxon>Bacilli</taxon>
        <taxon>Bacillales</taxon>
        <taxon>Bacillaceae</taxon>
        <taxon>Cytobacillus</taxon>
    </lineage>
</organism>
<accession>A0A800NEF5</accession>
<dbReference type="Proteomes" id="UP000465778">
    <property type="component" value="Unassembled WGS sequence"/>
</dbReference>
<protein>
    <submittedName>
        <fullName evidence="1">Uncharacterized protein</fullName>
    </submittedName>
</protein>
<evidence type="ECO:0000313" key="1">
    <source>
        <dbReference type="EMBL" id="KAF0825310.1"/>
    </source>
</evidence>
<dbReference type="EMBL" id="VDEM01000005">
    <property type="protein sequence ID" value="KAF0825310.1"/>
    <property type="molecule type" value="Genomic_DNA"/>
</dbReference>
<gene>
    <name evidence="1" type="ORF">KIS1582_0854</name>
</gene>